<evidence type="ECO:0000313" key="3">
    <source>
        <dbReference type="Proteomes" id="UP000182278"/>
    </source>
</evidence>
<accession>A0A1J4SCU7</accession>
<dbReference type="AlphaFoldDB" id="A0A1J4SCU7"/>
<proteinExistence type="predicted"/>
<protein>
    <recommendedName>
        <fullName evidence="4">Prepilin-type N-terminal cleavage/methylation domain-containing protein</fullName>
    </recommendedName>
</protein>
<comment type="caution">
    <text evidence="2">The sequence shown here is derived from an EMBL/GenBank/DDBJ whole genome shotgun (WGS) entry which is preliminary data.</text>
</comment>
<evidence type="ECO:0008006" key="4">
    <source>
        <dbReference type="Google" id="ProtNLM"/>
    </source>
</evidence>
<dbReference type="STRING" id="1817893.AUJ66_03785"/>
<organism evidence="2 3">
    <name type="scientific">Candidatus Desantisbacteria bacterium CG1_02_38_46</name>
    <dbReference type="NCBI Taxonomy" id="1817893"/>
    <lineage>
        <taxon>Bacteria</taxon>
        <taxon>Candidatus Desantisiibacteriota</taxon>
    </lineage>
</organism>
<evidence type="ECO:0000256" key="1">
    <source>
        <dbReference type="SAM" id="Phobius"/>
    </source>
</evidence>
<keyword evidence="1" id="KW-0472">Membrane</keyword>
<reference evidence="2 3" key="1">
    <citation type="journal article" date="2016" name="Environ. Microbiol.">
        <title>Genomic resolution of a cold subsurface aquifer community provides metabolic insights for novel microbes adapted to high CO concentrations.</title>
        <authorList>
            <person name="Probst A.J."/>
            <person name="Castelle C.J."/>
            <person name="Singh A."/>
            <person name="Brown C.T."/>
            <person name="Anantharaman K."/>
            <person name="Sharon I."/>
            <person name="Hug L.A."/>
            <person name="Burstein D."/>
            <person name="Emerson J.B."/>
            <person name="Thomas B.C."/>
            <person name="Banfield J.F."/>
        </authorList>
    </citation>
    <scope>NUCLEOTIDE SEQUENCE [LARGE SCALE GENOMIC DNA]</scope>
    <source>
        <strain evidence="2">CG1_02_38_46</strain>
    </source>
</reference>
<evidence type="ECO:0000313" key="2">
    <source>
        <dbReference type="EMBL" id="OIN97281.1"/>
    </source>
</evidence>
<gene>
    <name evidence="2" type="ORF">AUJ66_03785</name>
</gene>
<keyword evidence="1" id="KW-1133">Transmembrane helix</keyword>
<keyword evidence="1" id="KW-0812">Transmembrane</keyword>
<name>A0A1J4SCU7_9BACT</name>
<dbReference type="Proteomes" id="UP000182278">
    <property type="component" value="Unassembled WGS sequence"/>
</dbReference>
<dbReference type="EMBL" id="MNUO01000054">
    <property type="protein sequence ID" value="OIN97281.1"/>
    <property type="molecule type" value="Genomic_DNA"/>
</dbReference>
<feature type="transmembrane region" description="Helical" evidence="1">
    <location>
        <begin position="22"/>
        <end position="44"/>
    </location>
</feature>
<sequence>MSPKDESENTHFNSCGLTLAEVIIASSMSVVIIAVSLIILMSNIGSYQRGSRRVGVEQNAQLQAERLSRELRQAKKITQITESGAHPFYTKIKFTTLEDKEISYVYDANRKYLIRQESGVKDKIIARIFQTHDDISFIGYKENNDTTTNPQLVRAVRMALKVTDDKNENTSSLRTMIFLRN</sequence>